<keyword evidence="4" id="KW-1185">Reference proteome</keyword>
<organism evidence="2 4">
    <name type="scientific">Panine betaherpesvirus 2</name>
    <name type="common">Chimpanzee cytomegalovirus</name>
    <dbReference type="NCBI Taxonomy" id="188763"/>
    <lineage>
        <taxon>Viruses</taxon>
        <taxon>Duplodnaviria</taxon>
        <taxon>Heunggongvirae</taxon>
        <taxon>Peploviricota</taxon>
        <taxon>Herviviricetes</taxon>
        <taxon>Herpesvirales</taxon>
        <taxon>Orthoherpesviridae</taxon>
        <taxon>Betaherpesvirinae</taxon>
        <taxon>Cytomegalovirus</taxon>
        <taxon>Cytomegalovirus paninebeta2</taxon>
    </lineage>
</organism>
<keyword evidence="1" id="KW-1133">Transmembrane helix</keyword>
<feature type="transmembrane region" description="Helical" evidence="1">
    <location>
        <begin position="151"/>
        <end position="171"/>
    </location>
</feature>
<proteinExistence type="predicted"/>
<protein>
    <submittedName>
        <fullName evidence="2">Membrane protein US19</fullName>
    </submittedName>
</protein>
<feature type="transmembrane region" description="Helical" evidence="1">
    <location>
        <begin position="116"/>
        <end position="139"/>
    </location>
</feature>
<evidence type="ECO:0000313" key="3">
    <source>
        <dbReference type="EMBL" id="QXV67916.1"/>
    </source>
</evidence>
<evidence type="ECO:0000313" key="2">
    <source>
        <dbReference type="EMBL" id="AAM00798.2"/>
    </source>
</evidence>
<dbReference type="EMBL" id="MZ151943">
    <property type="protein sequence ID" value="QXV67916.1"/>
    <property type="molecule type" value="Genomic_DNA"/>
</dbReference>
<dbReference type="EMBL" id="AF480884">
    <property type="protein sequence ID" value="AAM00798.2"/>
    <property type="molecule type" value="Genomic_DNA"/>
</dbReference>
<dbReference type="RefSeq" id="NP_612792.2">
    <property type="nucleotide sequence ID" value="NC_003521.1"/>
</dbReference>
<sequence>MLHNLPLEWTLEELAPYLERFAVWLRVAVIVNFQLTVTVLLSALLWSLVPQLTELCERWDTALWQLLGLVVPVACLFALHGVQLAAYKDKLILMLGYCLPNTLAFMGPLMCQPLRALLYPALLTWVLQLCCLATAIMGLGLSRHWNTLRRLLVPCLSLLCATALLMWLVTMPEQVSLLMHLGAVACLSVAVIHDLSLTIFRSSFPESFPTAIRLYVENVALFMSIYSLLTQSRPWRAASGWS</sequence>
<evidence type="ECO:0000313" key="4">
    <source>
        <dbReference type="Proteomes" id="UP000099188"/>
    </source>
</evidence>
<reference evidence="2 4" key="1">
    <citation type="journal article" date="2003" name="J. Gen. Virol.">
        <title>The human cytomegalovirus genome revisited: comparison with the chimpanzee cytomegalovirus genome.</title>
        <authorList>
            <person name="Davison A.J."/>
            <person name="Dolan A."/>
            <person name="Akter P."/>
            <person name="Addison C."/>
            <person name="Dargan D.J."/>
            <person name="Alcendor D.J."/>
            <person name="McGeoch D.J."/>
            <person name="Hayward G.S."/>
        </authorList>
    </citation>
    <scope>NUCLEOTIDE SEQUENCE [LARGE SCALE GENOMIC DNA]</scope>
    <source>
        <strain evidence="2">Heberling</strain>
    </source>
</reference>
<dbReference type="KEGG" id="vg:935497"/>
<evidence type="ECO:0000256" key="1">
    <source>
        <dbReference type="SAM" id="Phobius"/>
    </source>
</evidence>
<dbReference type="OrthoDB" id="34557at10239"/>
<dbReference type="Proteomes" id="UP000099188">
    <property type="component" value="Segment"/>
</dbReference>
<name>Q8QRU0_9BETA</name>
<gene>
    <name evidence="2" type="primary">US19</name>
    <name evidence="2" type="ORF">CCMVgp150</name>
</gene>
<dbReference type="GeneID" id="935497"/>
<feature type="transmembrane region" description="Helical" evidence="1">
    <location>
        <begin position="21"/>
        <end position="49"/>
    </location>
</feature>
<feature type="transmembrane region" description="Helical" evidence="1">
    <location>
        <begin position="177"/>
        <end position="200"/>
    </location>
</feature>
<accession>Q8QRU0</accession>
<feature type="transmembrane region" description="Helical" evidence="1">
    <location>
        <begin position="61"/>
        <end position="79"/>
    </location>
</feature>
<reference evidence="3" key="2">
    <citation type="submission" date="2021-05" db="EMBL/GenBank/DDBJ databases">
        <title>Cloning and multi-omic analysis of chimpanzee cytomegalovirus: a resource for comparative functional genomics.</title>
        <authorList>
            <person name="Phan Q.V."/>
        </authorList>
    </citation>
    <scope>NUCLEOTIDE SEQUENCE</scope>
    <source>
        <strain evidence="3">Heberling</strain>
    </source>
</reference>
<keyword evidence="1" id="KW-0472">Membrane</keyword>
<keyword evidence="1" id="KW-0812">Transmembrane</keyword>